<accession>A0A8H6KZH4</accession>
<dbReference type="Gene3D" id="1.10.510.10">
    <property type="entry name" value="Transferase(Phosphotransferase) domain 1"/>
    <property type="match status" value="1"/>
</dbReference>
<dbReference type="SMART" id="SM00220">
    <property type="entry name" value="S_TKc"/>
    <property type="match status" value="1"/>
</dbReference>
<dbReference type="PROSITE" id="PS50011">
    <property type="entry name" value="PROTEIN_KINASE_DOM"/>
    <property type="match status" value="1"/>
</dbReference>
<dbReference type="InterPro" id="IPR000719">
    <property type="entry name" value="Prot_kinase_dom"/>
</dbReference>
<dbReference type="Gene3D" id="1.25.40.10">
    <property type="entry name" value="Tetratricopeptide repeat domain"/>
    <property type="match status" value="3"/>
</dbReference>
<dbReference type="PANTHER" id="PTHR46082:SF11">
    <property type="entry name" value="AAA+ ATPASE DOMAIN-CONTAINING PROTEIN-RELATED"/>
    <property type="match status" value="1"/>
</dbReference>
<dbReference type="PANTHER" id="PTHR46082">
    <property type="entry name" value="ATP/GTP-BINDING PROTEIN-RELATED"/>
    <property type="match status" value="1"/>
</dbReference>
<dbReference type="PROSITE" id="PS00107">
    <property type="entry name" value="PROTEIN_KINASE_ATP"/>
    <property type="match status" value="1"/>
</dbReference>
<gene>
    <name evidence="4" type="ORF">HO133_004240</name>
</gene>
<keyword evidence="5" id="KW-1185">Reference proteome</keyword>
<dbReference type="InterPro" id="IPR053137">
    <property type="entry name" value="NLR-like"/>
</dbReference>
<dbReference type="InterPro" id="IPR011990">
    <property type="entry name" value="TPR-like_helical_dom_sf"/>
</dbReference>
<reference evidence="4 5" key="1">
    <citation type="journal article" date="2020" name="Genomics">
        <title>Complete, high-quality genomes from long-read metagenomic sequencing of two wolf lichen thalli reveals enigmatic genome architecture.</title>
        <authorList>
            <person name="McKenzie S.K."/>
            <person name="Walston R.F."/>
            <person name="Allen J.L."/>
        </authorList>
    </citation>
    <scope>NUCLEOTIDE SEQUENCE [LARGE SCALE GENOMIC DNA]</scope>
    <source>
        <strain evidence="4">WasteWater1</strain>
    </source>
</reference>
<feature type="binding site" evidence="1">
    <location>
        <position position="82"/>
    </location>
    <ligand>
        <name>ATP</name>
        <dbReference type="ChEBI" id="CHEBI:30616"/>
    </ligand>
</feature>
<dbReference type="SUPFAM" id="SSF48452">
    <property type="entry name" value="TPR-like"/>
    <property type="match status" value="3"/>
</dbReference>
<protein>
    <recommendedName>
        <fullName evidence="3">Protein kinase domain-containing protein</fullName>
    </recommendedName>
</protein>
<evidence type="ECO:0000256" key="1">
    <source>
        <dbReference type="PROSITE-ProRule" id="PRU10141"/>
    </source>
</evidence>
<organism evidence="4 5">
    <name type="scientific">Letharia lupina</name>
    <dbReference type="NCBI Taxonomy" id="560253"/>
    <lineage>
        <taxon>Eukaryota</taxon>
        <taxon>Fungi</taxon>
        <taxon>Dikarya</taxon>
        <taxon>Ascomycota</taxon>
        <taxon>Pezizomycotina</taxon>
        <taxon>Lecanoromycetes</taxon>
        <taxon>OSLEUM clade</taxon>
        <taxon>Lecanoromycetidae</taxon>
        <taxon>Lecanorales</taxon>
        <taxon>Lecanorineae</taxon>
        <taxon>Parmeliaceae</taxon>
        <taxon>Letharia</taxon>
    </lineage>
</organism>
<feature type="region of interest" description="Disordered" evidence="2">
    <location>
        <begin position="880"/>
        <end position="909"/>
    </location>
</feature>
<feature type="compositionally biased region" description="Basic and acidic residues" evidence="2">
    <location>
        <begin position="896"/>
        <end position="909"/>
    </location>
</feature>
<dbReference type="GeneID" id="59332649"/>
<feature type="domain" description="Protein kinase" evidence="3">
    <location>
        <begin position="54"/>
        <end position="353"/>
    </location>
</feature>
<dbReference type="Pfam" id="PF00069">
    <property type="entry name" value="Pkinase"/>
    <property type="match status" value="1"/>
</dbReference>
<dbReference type="InterPro" id="IPR011009">
    <property type="entry name" value="Kinase-like_dom_sf"/>
</dbReference>
<dbReference type="RefSeq" id="XP_037157160.1">
    <property type="nucleotide sequence ID" value="XM_037295159.1"/>
</dbReference>
<dbReference type="InterPro" id="IPR017441">
    <property type="entry name" value="Protein_kinase_ATP_BS"/>
</dbReference>
<dbReference type="Pfam" id="PF13374">
    <property type="entry name" value="TPR_10"/>
    <property type="match status" value="4"/>
</dbReference>
<evidence type="ECO:0000256" key="2">
    <source>
        <dbReference type="SAM" id="MobiDB-lite"/>
    </source>
</evidence>
<dbReference type="SUPFAM" id="SSF56112">
    <property type="entry name" value="Protein kinase-like (PK-like)"/>
    <property type="match status" value="1"/>
</dbReference>
<evidence type="ECO:0000259" key="3">
    <source>
        <dbReference type="PROSITE" id="PS50011"/>
    </source>
</evidence>
<keyword evidence="1" id="KW-0547">Nucleotide-binding</keyword>
<dbReference type="AlphaFoldDB" id="A0A8H6KZH4"/>
<evidence type="ECO:0000313" key="4">
    <source>
        <dbReference type="EMBL" id="KAF6229903.1"/>
    </source>
</evidence>
<comment type="caution">
    <text evidence="4">The sequence shown here is derived from an EMBL/GenBank/DDBJ whole genome shotgun (WGS) entry which is preliminary data.</text>
</comment>
<feature type="compositionally biased region" description="Basic and acidic residues" evidence="2">
    <location>
        <begin position="880"/>
        <end position="890"/>
    </location>
</feature>
<dbReference type="EMBL" id="JACCJB010000002">
    <property type="protein sequence ID" value="KAF6229903.1"/>
    <property type="molecule type" value="Genomic_DNA"/>
</dbReference>
<keyword evidence="1" id="KW-0067">ATP-binding</keyword>
<sequence length="909" mass="103910">MEDYTLKTSRFQYSCCGYDFESATPEKADFRYDLMTFLGVAQKLEIDFLPITWQPGLDRIGRGATAEIREASMSLQASFAFKRPIFQSSFEFDELEGRILPSLIAEISILGHPLIRQHPNIIQLEGICWEVFSGEGESVSRDRPIQSAKGGIVPVLVFEKTNHGDLRGFMMNDAGKQLGFTERLEMCTAVAKAVADMHSNSTSLSTIYGLGYTAKVADFGYSTQYATPIDLIHMPRSRPWAAPEWHHRGFTSAQATKMDIYSFGMLVLWLLCYSTQEDSDSKFISDLSAASGALALAHQVIQLASENQEVDLIDFFDATLTSDMIPSMFQFYQNDYRVRLYIADCFLKRVSVLENRQDNDLTSQNILLQCAFCYEIGFGTARDSTRSHKLLENCKQYETDFHSELDSFRRGEDSLHFHESIYRRMHRKGHIQRIDLAQSYRGQESLDEIELEYRREISDVESGLGHGHRVVDLLTGQLSSIFSQHGQWDEAEQLDVQVLEMRKRMLGEKHPDTLVSISNLATVYKYQGRYEEAKELGTQITEERKRMLGEEHPDTLNSMANLISVYGVEGQLEKAEELQMQVIKTSTRVLGPEHPNTLKFMADLVEIYMNQERWTKAEKLDVRVIEAEKRVLGNEHPHTLFSILHLISIYRFQGRWQEAEELDVKALKTTDKLLEKRDPATLTVMANLASVYRSQKRWKDVEELELQIIATTKSVSGEEHVDTLSSMGQLASTYKAQGRWKEAEQLDVFVVNTEKKILGENHPDTLISMMNLASTYRNQRMWKETEELDMQVIESRKRVLGEDHPDTLTSISNLAVTYWYQKRWTEALDLEVQVIETTKRVLGEEHPSTLISMASLAHTLLYQGQTSKAVHMMSEVAQRRAETLGSDHPDTVTARDTLEGWRNEDTVVA</sequence>
<name>A0A8H6KZH4_9LECA</name>
<dbReference type="GO" id="GO:0005524">
    <property type="term" value="F:ATP binding"/>
    <property type="evidence" value="ECO:0007669"/>
    <property type="project" value="UniProtKB-UniRule"/>
</dbReference>
<proteinExistence type="predicted"/>
<evidence type="ECO:0000313" key="5">
    <source>
        <dbReference type="Proteomes" id="UP000593566"/>
    </source>
</evidence>
<dbReference type="Pfam" id="PF13424">
    <property type="entry name" value="TPR_12"/>
    <property type="match status" value="3"/>
</dbReference>
<dbReference type="GO" id="GO:0004672">
    <property type="term" value="F:protein kinase activity"/>
    <property type="evidence" value="ECO:0007669"/>
    <property type="project" value="InterPro"/>
</dbReference>
<dbReference type="Proteomes" id="UP000593566">
    <property type="component" value="Unassembled WGS sequence"/>
</dbReference>